<protein>
    <submittedName>
        <fullName evidence="2">Acetyl esterase/lipase</fullName>
    </submittedName>
</protein>
<sequence>MSASSDRIDVVLHPESVRHLGTVEELVHAALDARGATGEVHVSDDPSIASGDVIVVPAPGGHVDAPSDGRCVVRVDYGYVAADLSTGLHAHIRGRGLGGLRYAVDRIVHHRRHPANVERYGAHPEQFAEVRGTGGPVVALIHGGYWRAPWRLDSLDAAAIDLAERGYVTWNIEYRSPDEHGWETTTADVAAALDHAGARAVLGHSAGGQLAMRWAADARPALAVSLAGVLDLQIADDRGLGDGAVSAALGSRYTDAHVESSPRARLPLGIPQIVVVAASDDPNLNDIGREYVDAARRAGDDIDLVEGPGGHFDVVDPRSEIWPAVVERIEKRLPPV</sequence>
<evidence type="ECO:0000259" key="1">
    <source>
        <dbReference type="Pfam" id="PF07859"/>
    </source>
</evidence>
<dbReference type="Gene3D" id="3.40.50.1820">
    <property type="entry name" value="alpha/beta hydrolase"/>
    <property type="match status" value="1"/>
</dbReference>
<dbReference type="EMBL" id="JAFBBK010000001">
    <property type="protein sequence ID" value="MBM7415893.1"/>
    <property type="molecule type" value="Genomic_DNA"/>
</dbReference>
<dbReference type="Proteomes" id="UP000703038">
    <property type="component" value="Unassembled WGS sequence"/>
</dbReference>
<dbReference type="SUPFAM" id="SSF53474">
    <property type="entry name" value="alpha/beta-Hydrolases"/>
    <property type="match status" value="1"/>
</dbReference>
<name>A0ABS2KVF0_9NOCA</name>
<accession>A0ABS2KVF0</accession>
<reference evidence="2 3" key="1">
    <citation type="submission" date="2021-01" db="EMBL/GenBank/DDBJ databases">
        <title>Genomics of switchgrass bacterial isolates.</title>
        <authorList>
            <person name="Shade A."/>
        </authorList>
    </citation>
    <scope>NUCLEOTIDE SEQUENCE [LARGE SCALE GENOMIC DNA]</scope>
    <source>
        <strain evidence="2 3">PvP111</strain>
    </source>
</reference>
<organism evidence="2 3">
    <name type="scientific">Rhodococcoides corynebacterioides</name>
    <dbReference type="NCBI Taxonomy" id="53972"/>
    <lineage>
        <taxon>Bacteria</taxon>
        <taxon>Bacillati</taxon>
        <taxon>Actinomycetota</taxon>
        <taxon>Actinomycetes</taxon>
        <taxon>Mycobacteriales</taxon>
        <taxon>Nocardiaceae</taxon>
        <taxon>Rhodococcoides</taxon>
    </lineage>
</organism>
<dbReference type="InterPro" id="IPR013094">
    <property type="entry name" value="AB_hydrolase_3"/>
</dbReference>
<evidence type="ECO:0000313" key="3">
    <source>
        <dbReference type="Proteomes" id="UP000703038"/>
    </source>
</evidence>
<evidence type="ECO:0000313" key="2">
    <source>
        <dbReference type="EMBL" id="MBM7415893.1"/>
    </source>
</evidence>
<keyword evidence="3" id="KW-1185">Reference proteome</keyword>
<dbReference type="RefSeq" id="WP_204868836.1">
    <property type="nucleotide sequence ID" value="NZ_JAFBBK010000001.1"/>
</dbReference>
<proteinExistence type="predicted"/>
<feature type="domain" description="Alpha/beta hydrolase fold-3" evidence="1">
    <location>
        <begin position="140"/>
        <end position="310"/>
    </location>
</feature>
<dbReference type="Pfam" id="PF07859">
    <property type="entry name" value="Abhydrolase_3"/>
    <property type="match status" value="1"/>
</dbReference>
<gene>
    <name evidence="2" type="ORF">JOE42_002626</name>
</gene>
<comment type="caution">
    <text evidence="2">The sequence shown here is derived from an EMBL/GenBank/DDBJ whole genome shotgun (WGS) entry which is preliminary data.</text>
</comment>
<dbReference type="InterPro" id="IPR029058">
    <property type="entry name" value="AB_hydrolase_fold"/>
</dbReference>